<keyword evidence="3 4" id="KW-0732">Signal</keyword>
<evidence type="ECO:0000256" key="3">
    <source>
        <dbReference type="ARBA" id="ARBA00022729"/>
    </source>
</evidence>
<name>A0A923LIY3_9FIRM</name>
<keyword evidence="7" id="KW-1185">Reference proteome</keyword>
<dbReference type="Gene3D" id="3.40.50.2300">
    <property type="match status" value="2"/>
</dbReference>
<evidence type="ECO:0000256" key="4">
    <source>
        <dbReference type="SAM" id="SignalP"/>
    </source>
</evidence>
<dbReference type="CDD" id="cd01536">
    <property type="entry name" value="PBP1_ABC_sugar_binding-like"/>
    <property type="match status" value="1"/>
</dbReference>
<evidence type="ECO:0000259" key="5">
    <source>
        <dbReference type="Pfam" id="PF13407"/>
    </source>
</evidence>
<sequence>MQVKKRMKKILSIVLTMALLTGVGLTGCSQPEEKDAGGKKSEVTIGIAWPSLGTQAWSAMADYLRWYVEDWNEQKDMQIKLIETTAGDDAAAQETQIRDLLNQDVDVVISGAIDTTAIWSSITETHDAGKKFMSFCRRLTPGGPEADSTVGPDTYDTAYVSVDAAIKKMAEDGIAAEDIQVIRVQGDLKDQNAMRYGEGCEAAVKDNGAKIVADIESNWSVETVMNKLAPTLQANEKANLIFTPNEDLMLGVQSVLEGQGQWLKSGEEGHIYLAAAGGCEIGLEMIQSGYLDATGYEDLKAVSENAVENAVKLALDEEPGDYFVKSEAITQENIESLLSENYFWVYDYVEKTEK</sequence>
<evidence type="ECO:0000256" key="1">
    <source>
        <dbReference type="ARBA" id="ARBA00004196"/>
    </source>
</evidence>
<dbReference type="InterPro" id="IPR025997">
    <property type="entry name" value="SBP_2_dom"/>
</dbReference>
<dbReference type="AlphaFoldDB" id="A0A923LIY3"/>
<dbReference type="RefSeq" id="WP_186876211.1">
    <property type="nucleotide sequence ID" value="NZ_JACOPF010000002.1"/>
</dbReference>
<feature type="signal peptide" evidence="4">
    <location>
        <begin position="1"/>
        <end position="26"/>
    </location>
</feature>
<feature type="domain" description="Periplasmic binding protein" evidence="5">
    <location>
        <begin position="45"/>
        <end position="315"/>
    </location>
</feature>
<comment type="caution">
    <text evidence="6">The sequence shown here is derived from an EMBL/GenBank/DDBJ whole genome shotgun (WGS) entry which is preliminary data.</text>
</comment>
<proteinExistence type="inferred from homology"/>
<dbReference type="Proteomes" id="UP000652477">
    <property type="component" value="Unassembled WGS sequence"/>
</dbReference>
<evidence type="ECO:0000256" key="2">
    <source>
        <dbReference type="ARBA" id="ARBA00007639"/>
    </source>
</evidence>
<dbReference type="PANTHER" id="PTHR46847">
    <property type="entry name" value="D-ALLOSE-BINDING PERIPLASMIC PROTEIN-RELATED"/>
    <property type="match status" value="1"/>
</dbReference>
<dbReference type="SUPFAM" id="SSF53822">
    <property type="entry name" value="Periplasmic binding protein-like I"/>
    <property type="match status" value="1"/>
</dbReference>
<evidence type="ECO:0000313" key="7">
    <source>
        <dbReference type="Proteomes" id="UP000652477"/>
    </source>
</evidence>
<feature type="chain" id="PRO_5039235306" evidence="4">
    <location>
        <begin position="27"/>
        <end position="354"/>
    </location>
</feature>
<dbReference type="PANTHER" id="PTHR46847:SF1">
    <property type="entry name" value="D-ALLOSE-BINDING PERIPLASMIC PROTEIN-RELATED"/>
    <property type="match status" value="1"/>
</dbReference>
<dbReference type="InterPro" id="IPR028082">
    <property type="entry name" value="Peripla_BP_I"/>
</dbReference>
<reference evidence="6" key="1">
    <citation type="submission" date="2020-08" db="EMBL/GenBank/DDBJ databases">
        <title>Genome public.</title>
        <authorList>
            <person name="Liu C."/>
            <person name="Sun Q."/>
        </authorList>
    </citation>
    <scope>NUCLEOTIDE SEQUENCE</scope>
    <source>
        <strain evidence="6">NSJ-55</strain>
    </source>
</reference>
<evidence type="ECO:0000313" key="6">
    <source>
        <dbReference type="EMBL" id="MBC5689546.1"/>
    </source>
</evidence>
<dbReference type="GO" id="GO:0030313">
    <property type="term" value="C:cell envelope"/>
    <property type="evidence" value="ECO:0007669"/>
    <property type="project" value="UniProtKB-SubCell"/>
</dbReference>
<dbReference type="EMBL" id="JACOPF010000002">
    <property type="protein sequence ID" value="MBC5689546.1"/>
    <property type="molecule type" value="Genomic_DNA"/>
</dbReference>
<organism evidence="6 7">
    <name type="scientific">Mediterraneibacter hominis</name>
    <dbReference type="NCBI Taxonomy" id="2763054"/>
    <lineage>
        <taxon>Bacteria</taxon>
        <taxon>Bacillati</taxon>
        <taxon>Bacillota</taxon>
        <taxon>Clostridia</taxon>
        <taxon>Lachnospirales</taxon>
        <taxon>Lachnospiraceae</taxon>
        <taxon>Mediterraneibacter</taxon>
    </lineage>
</organism>
<gene>
    <name evidence="6" type="ORF">H8S37_11510</name>
</gene>
<protein>
    <submittedName>
        <fullName evidence="6">Sugar ABC transporter substrate-binding protein</fullName>
    </submittedName>
</protein>
<comment type="subcellular location">
    <subcellularLocation>
        <location evidence="1">Cell envelope</location>
    </subcellularLocation>
</comment>
<dbReference type="Pfam" id="PF13407">
    <property type="entry name" value="Peripla_BP_4"/>
    <property type="match status" value="1"/>
</dbReference>
<dbReference type="GO" id="GO:0030246">
    <property type="term" value="F:carbohydrate binding"/>
    <property type="evidence" value="ECO:0007669"/>
    <property type="project" value="UniProtKB-ARBA"/>
</dbReference>
<dbReference type="PROSITE" id="PS51257">
    <property type="entry name" value="PROKAR_LIPOPROTEIN"/>
    <property type="match status" value="1"/>
</dbReference>
<accession>A0A923LIY3</accession>
<comment type="similarity">
    <text evidence="2">Belongs to the bacterial solute-binding protein 2 family.</text>
</comment>